<dbReference type="InterPro" id="IPR050418">
    <property type="entry name" value="D-iso_2-hydroxyacid_DH_PdxB"/>
</dbReference>
<dbReference type="GO" id="GO:0016616">
    <property type="term" value="F:oxidoreductase activity, acting on the CH-OH group of donors, NAD or NADP as acceptor"/>
    <property type="evidence" value="ECO:0007669"/>
    <property type="project" value="InterPro"/>
</dbReference>
<dbReference type="GO" id="GO:0051287">
    <property type="term" value="F:NAD binding"/>
    <property type="evidence" value="ECO:0007669"/>
    <property type="project" value="InterPro"/>
</dbReference>
<keyword evidence="2" id="KW-0560">Oxidoreductase</keyword>
<feature type="non-terminal residue" evidence="5">
    <location>
        <position position="124"/>
    </location>
</feature>
<accession>X1E6Y4</accession>
<dbReference type="PANTHER" id="PTHR43761">
    <property type="entry name" value="D-ISOMER SPECIFIC 2-HYDROXYACID DEHYDROGENASE FAMILY PROTEIN (AFU_ORTHOLOGUE AFUA_1G13630)"/>
    <property type="match status" value="1"/>
</dbReference>
<feature type="domain" description="D-isomer specific 2-hydroxyacid dehydrogenase catalytic" evidence="4">
    <location>
        <begin position="20"/>
        <end position="110"/>
    </location>
</feature>
<dbReference type="Gene3D" id="3.40.50.720">
    <property type="entry name" value="NAD(P)-binding Rossmann-like Domain"/>
    <property type="match status" value="1"/>
</dbReference>
<comment type="caution">
    <text evidence="5">The sequence shown here is derived from an EMBL/GenBank/DDBJ whole genome shotgun (WGS) entry which is preliminary data.</text>
</comment>
<dbReference type="Pfam" id="PF00389">
    <property type="entry name" value="2-Hacid_dh"/>
    <property type="match status" value="1"/>
</dbReference>
<dbReference type="PANTHER" id="PTHR43761:SF1">
    <property type="entry name" value="D-ISOMER SPECIFIC 2-HYDROXYACID DEHYDROGENASE CATALYTIC DOMAIN-CONTAINING PROTEIN-RELATED"/>
    <property type="match status" value="1"/>
</dbReference>
<evidence type="ECO:0000256" key="3">
    <source>
        <dbReference type="ARBA" id="ARBA00023027"/>
    </source>
</evidence>
<keyword evidence="3" id="KW-0520">NAD</keyword>
<dbReference type="SUPFAM" id="SSF52283">
    <property type="entry name" value="Formate/glycerate dehydrogenase catalytic domain-like"/>
    <property type="match status" value="1"/>
</dbReference>
<evidence type="ECO:0000259" key="4">
    <source>
        <dbReference type="Pfam" id="PF00389"/>
    </source>
</evidence>
<sequence>MKHFKVVVTDYPTQYDFQVEKEILAVIGAELYTVDCRTEQEVLDCCQDADAVMTVYAPVGARAVGAFSRCRIIARYGVGVDNIDIPAATRRGIVVVNVPDYCMYEVALHTVSLVLCLSRRILIL</sequence>
<evidence type="ECO:0000313" key="5">
    <source>
        <dbReference type="EMBL" id="GAH28352.1"/>
    </source>
</evidence>
<name>X1E6Y4_9ZZZZ</name>
<organism evidence="5">
    <name type="scientific">marine sediment metagenome</name>
    <dbReference type="NCBI Taxonomy" id="412755"/>
    <lineage>
        <taxon>unclassified sequences</taxon>
        <taxon>metagenomes</taxon>
        <taxon>ecological metagenomes</taxon>
    </lineage>
</organism>
<proteinExistence type="inferred from homology"/>
<evidence type="ECO:0000256" key="2">
    <source>
        <dbReference type="ARBA" id="ARBA00023002"/>
    </source>
</evidence>
<dbReference type="EMBL" id="BARU01000174">
    <property type="protein sequence ID" value="GAH28352.1"/>
    <property type="molecule type" value="Genomic_DNA"/>
</dbReference>
<dbReference type="InterPro" id="IPR006139">
    <property type="entry name" value="D-isomer_2_OHA_DH_cat_dom"/>
</dbReference>
<reference evidence="5" key="1">
    <citation type="journal article" date="2014" name="Front. Microbiol.">
        <title>High frequency of phylogenetically diverse reductive dehalogenase-homologous genes in deep subseafloor sedimentary metagenomes.</title>
        <authorList>
            <person name="Kawai M."/>
            <person name="Futagami T."/>
            <person name="Toyoda A."/>
            <person name="Takaki Y."/>
            <person name="Nishi S."/>
            <person name="Hori S."/>
            <person name="Arai W."/>
            <person name="Tsubouchi T."/>
            <person name="Morono Y."/>
            <person name="Uchiyama I."/>
            <person name="Ito T."/>
            <person name="Fujiyama A."/>
            <person name="Inagaki F."/>
            <person name="Takami H."/>
        </authorList>
    </citation>
    <scope>NUCLEOTIDE SEQUENCE</scope>
    <source>
        <strain evidence="5">Expedition CK06-06</strain>
    </source>
</reference>
<dbReference type="AlphaFoldDB" id="X1E6Y4"/>
<evidence type="ECO:0000256" key="1">
    <source>
        <dbReference type="ARBA" id="ARBA00005854"/>
    </source>
</evidence>
<protein>
    <recommendedName>
        <fullName evidence="4">D-isomer specific 2-hydroxyacid dehydrogenase catalytic domain-containing protein</fullName>
    </recommendedName>
</protein>
<comment type="similarity">
    <text evidence="1">Belongs to the D-isomer specific 2-hydroxyacid dehydrogenase family.</text>
</comment>
<gene>
    <name evidence="5" type="ORF">S03H2_00739</name>
</gene>